<evidence type="ECO:0000256" key="1">
    <source>
        <dbReference type="SAM" id="SignalP"/>
    </source>
</evidence>
<dbReference type="EMBL" id="NIOF01000001">
    <property type="protein sequence ID" value="OWQ93448.1"/>
    <property type="molecule type" value="Genomic_DNA"/>
</dbReference>
<proteinExistence type="predicted"/>
<keyword evidence="1" id="KW-0732">Signal</keyword>
<feature type="signal peptide" evidence="1">
    <location>
        <begin position="1"/>
        <end position="22"/>
    </location>
</feature>
<reference evidence="2 3" key="1">
    <citation type="journal article" date="2008" name="Int. J. Syst. Evol. Microbiol.">
        <title>Description of Roseateles aquatilis sp. nov. and Roseateles terrae sp. nov., in the class Betaproteobacteria, and emended description of the genus Roseateles.</title>
        <authorList>
            <person name="Gomila M."/>
            <person name="Bowien B."/>
            <person name="Falsen E."/>
            <person name="Moore E.R."/>
            <person name="Lalucat J."/>
        </authorList>
    </citation>
    <scope>NUCLEOTIDE SEQUENCE [LARGE SCALE GENOMIC DNA]</scope>
    <source>
        <strain evidence="2 3">CCUG 48205</strain>
    </source>
</reference>
<comment type="caution">
    <text evidence="2">The sequence shown here is derived from an EMBL/GenBank/DDBJ whole genome shotgun (WGS) entry which is preliminary data.</text>
</comment>
<protein>
    <submittedName>
        <fullName evidence="2">Uncharacterized protein</fullName>
    </submittedName>
</protein>
<keyword evidence="3" id="KW-1185">Reference proteome</keyword>
<organism evidence="2 3">
    <name type="scientific">Roseateles aquatilis</name>
    <dbReference type="NCBI Taxonomy" id="431061"/>
    <lineage>
        <taxon>Bacteria</taxon>
        <taxon>Pseudomonadati</taxon>
        <taxon>Pseudomonadota</taxon>
        <taxon>Betaproteobacteria</taxon>
        <taxon>Burkholderiales</taxon>
        <taxon>Sphaerotilaceae</taxon>
        <taxon>Roseateles</taxon>
    </lineage>
</organism>
<dbReference type="Proteomes" id="UP000197468">
    <property type="component" value="Unassembled WGS sequence"/>
</dbReference>
<accession>A0A246JLD7</accession>
<dbReference type="AlphaFoldDB" id="A0A246JLD7"/>
<evidence type="ECO:0000313" key="2">
    <source>
        <dbReference type="EMBL" id="OWQ93448.1"/>
    </source>
</evidence>
<name>A0A246JLD7_9BURK</name>
<sequence>MFWLAHAAVLLTLLLIATEVSAQQGAGLKAQYEQMAPQLARSPFQRPILLSSVDDTERPTGEMHAIVAHGFPALSAALQRADAWCELLTLPANVKRCVVDDDAKPLTLHMAVGRKFDQPIEDAYALDFRFQVIAAQPQYLLVEMSAAKGPMGTSDYHLTLEAIPLDARRSFIRLRYAYANNMAARLATSAYLATSGREKVGFTVVGRDGDGGPRYVGGIQGIAERNTMRYFLAIESYLDTLPTPADRRLDKRLRDWYAATERYARQLHEQTLDEYVTMKLKEARRQVAQATPVR</sequence>
<gene>
    <name evidence="2" type="ORF">CDN99_02960</name>
</gene>
<feature type="chain" id="PRO_5012173626" evidence="1">
    <location>
        <begin position="23"/>
        <end position="294"/>
    </location>
</feature>
<evidence type="ECO:0000313" key="3">
    <source>
        <dbReference type="Proteomes" id="UP000197468"/>
    </source>
</evidence>